<dbReference type="PROSITE" id="PS50262">
    <property type="entry name" value="G_PROTEIN_RECEP_F1_2"/>
    <property type="match status" value="1"/>
</dbReference>
<keyword evidence="3 9" id="KW-0812">Transmembrane</keyword>
<dbReference type="GO" id="GO:0004930">
    <property type="term" value="F:G protein-coupled receptor activity"/>
    <property type="evidence" value="ECO:0007669"/>
    <property type="project" value="UniProtKB-KW"/>
</dbReference>
<keyword evidence="6 9" id="KW-0472">Membrane</keyword>
<dbReference type="SUPFAM" id="SSF81321">
    <property type="entry name" value="Family A G protein-coupled receptor-like"/>
    <property type="match status" value="1"/>
</dbReference>
<keyword evidence="7" id="KW-0675">Receptor</keyword>
<evidence type="ECO:0000256" key="9">
    <source>
        <dbReference type="SAM" id="Phobius"/>
    </source>
</evidence>
<feature type="domain" description="G-protein coupled receptors family 1 profile" evidence="10">
    <location>
        <begin position="94"/>
        <end position="136"/>
    </location>
</feature>
<dbReference type="Pfam" id="PF00001">
    <property type="entry name" value="7tm_1"/>
    <property type="match status" value="1"/>
</dbReference>
<evidence type="ECO:0000256" key="5">
    <source>
        <dbReference type="ARBA" id="ARBA00023040"/>
    </source>
</evidence>
<dbReference type="PANTHER" id="PTHR24235">
    <property type="entry name" value="NEUROPEPTIDE Y RECEPTOR"/>
    <property type="match status" value="1"/>
</dbReference>
<evidence type="ECO:0000256" key="7">
    <source>
        <dbReference type="ARBA" id="ARBA00023170"/>
    </source>
</evidence>
<sequence>MELGGEVFTMGLALKLQKVPPGSGMADFTELRRENSNTATFASDWDSYQSPNVAVGNDTAGPFEEYELFYRHSYTMTAVYCVAYFIVFIVGLVGNSFVIAVVFRAPRMRTVTNFFIVNLAVADVLVIVFCLPATLMSNIFVHASKFVDLDTALPATDWPSSLASRATRSFFPFSIVTSAQCSRTRDGPSNEISICQCAGTESNTPNTDGLLQ</sequence>
<comment type="similarity">
    <text evidence="2">Belongs to the G-protein coupled receptor 1 family.</text>
</comment>
<reference evidence="11" key="1">
    <citation type="submission" date="2022-08" db="UniProtKB">
        <authorList>
            <consortium name="EnsemblMetazoa"/>
        </authorList>
    </citation>
    <scope>IDENTIFICATION</scope>
</reference>
<evidence type="ECO:0000259" key="10">
    <source>
        <dbReference type="PROSITE" id="PS50262"/>
    </source>
</evidence>
<keyword evidence="4 9" id="KW-1133">Transmembrane helix</keyword>
<protein>
    <recommendedName>
        <fullName evidence="10">G-protein coupled receptors family 1 profile domain-containing protein</fullName>
    </recommendedName>
</protein>
<evidence type="ECO:0000256" key="4">
    <source>
        <dbReference type="ARBA" id="ARBA00022989"/>
    </source>
</evidence>
<accession>A0A8W7PA33</accession>
<name>A0A8W7PA33_ANOCL</name>
<dbReference type="InterPro" id="IPR000276">
    <property type="entry name" value="GPCR_Rhodpsn"/>
</dbReference>
<dbReference type="Gene3D" id="1.20.1070.10">
    <property type="entry name" value="Rhodopsin 7-helix transmembrane proteins"/>
    <property type="match status" value="1"/>
</dbReference>
<feature type="transmembrane region" description="Helical" evidence="9">
    <location>
        <begin position="115"/>
        <end position="135"/>
    </location>
</feature>
<comment type="subcellular location">
    <subcellularLocation>
        <location evidence="1">Membrane</location>
        <topology evidence="1">Multi-pass membrane protein</topology>
    </subcellularLocation>
</comment>
<keyword evidence="8" id="KW-0807">Transducer</keyword>
<feature type="transmembrane region" description="Helical" evidence="9">
    <location>
        <begin position="77"/>
        <end position="103"/>
    </location>
</feature>
<dbReference type="InterPro" id="IPR017452">
    <property type="entry name" value="GPCR_Rhodpsn_7TM"/>
</dbReference>
<dbReference type="VEuPathDB" id="VectorBase:ACON2_040118"/>
<evidence type="ECO:0000256" key="1">
    <source>
        <dbReference type="ARBA" id="ARBA00004141"/>
    </source>
</evidence>
<evidence type="ECO:0000256" key="6">
    <source>
        <dbReference type="ARBA" id="ARBA00023136"/>
    </source>
</evidence>
<evidence type="ECO:0000256" key="8">
    <source>
        <dbReference type="ARBA" id="ARBA00023224"/>
    </source>
</evidence>
<dbReference type="EnsemblMetazoa" id="ACOM028225-RA">
    <property type="protein sequence ID" value="ACOM028225-PA.1"/>
    <property type="gene ID" value="ACOM028225"/>
</dbReference>
<organism evidence="11">
    <name type="scientific">Anopheles coluzzii</name>
    <name type="common">African malaria mosquito</name>
    <dbReference type="NCBI Taxonomy" id="1518534"/>
    <lineage>
        <taxon>Eukaryota</taxon>
        <taxon>Metazoa</taxon>
        <taxon>Ecdysozoa</taxon>
        <taxon>Arthropoda</taxon>
        <taxon>Hexapoda</taxon>
        <taxon>Insecta</taxon>
        <taxon>Pterygota</taxon>
        <taxon>Neoptera</taxon>
        <taxon>Endopterygota</taxon>
        <taxon>Diptera</taxon>
        <taxon>Nematocera</taxon>
        <taxon>Culicoidea</taxon>
        <taxon>Culicidae</taxon>
        <taxon>Anophelinae</taxon>
        <taxon>Anopheles</taxon>
    </lineage>
</organism>
<proteinExistence type="inferred from homology"/>
<dbReference type="PRINTS" id="PR00237">
    <property type="entry name" value="GPCRRHODOPSN"/>
</dbReference>
<evidence type="ECO:0000256" key="2">
    <source>
        <dbReference type="ARBA" id="ARBA00010663"/>
    </source>
</evidence>
<keyword evidence="5" id="KW-0297">G-protein coupled receptor</keyword>
<dbReference type="PANTHER" id="PTHR24235:SF29">
    <property type="entry name" value="GH23382P"/>
    <property type="match status" value="1"/>
</dbReference>
<dbReference type="GO" id="GO:0016020">
    <property type="term" value="C:membrane"/>
    <property type="evidence" value="ECO:0007669"/>
    <property type="project" value="UniProtKB-SubCell"/>
</dbReference>
<evidence type="ECO:0000256" key="3">
    <source>
        <dbReference type="ARBA" id="ARBA00022692"/>
    </source>
</evidence>
<dbReference type="AlphaFoldDB" id="A0A8W7PA33"/>
<dbReference type="Proteomes" id="UP000075882">
    <property type="component" value="Unassembled WGS sequence"/>
</dbReference>
<evidence type="ECO:0000313" key="11">
    <source>
        <dbReference type="EnsemblMetazoa" id="ACOM028225-PA.1"/>
    </source>
</evidence>